<evidence type="ECO:0000256" key="3">
    <source>
        <dbReference type="ARBA" id="ARBA00023015"/>
    </source>
</evidence>
<evidence type="ECO:0008006" key="12">
    <source>
        <dbReference type="Google" id="ProtNLM"/>
    </source>
</evidence>
<keyword evidence="6" id="KW-0539">Nucleus</keyword>
<dbReference type="InterPro" id="IPR009057">
    <property type="entry name" value="Homeodomain-like_sf"/>
</dbReference>
<evidence type="ECO:0000256" key="1">
    <source>
        <dbReference type="ARBA" id="ARBA00004123"/>
    </source>
</evidence>
<dbReference type="PROSITE" id="PS50090">
    <property type="entry name" value="MYB_LIKE"/>
    <property type="match status" value="2"/>
</dbReference>
<keyword evidence="3" id="KW-0805">Transcription regulation</keyword>
<keyword evidence="11" id="KW-1185">Reference proteome</keyword>
<feature type="compositionally biased region" description="Basic and acidic residues" evidence="7">
    <location>
        <begin position="85"/>
        <end position="94"/>
    </location>
</feature>
<dbReference type="PANTHER" id="PTHR47995:SF18">
    <property type="entry name" value="TRANSCRIPTION FACTOR MYB65"/>
    <property type="match status" value="1"/>
</dbReference>
<sequence>MLKIKSNWGRSRDILSHFHSIFGNLFLYCSLSGSFEVSSASAPFSDSLGMGLQFRVGEGFSIGPSSSIVIWLGFLNMCSVKNDGDTERLPKEQPDSSPNDEGSWSGSPTAGEGVVLKKGPWTSAEDAILIDFVKKHGEGNWNSVQRNTGLRRCGKSCRLRWANHLRPELKKGALTQEEEEFIIQMHAKVGNKWARMAALLPGRTDNEIKNFWNTRIKRLQRAGLPLYPPSSICSGASNENQLIQIDSEFCNGDIENSGVLHEAMNEMQEFGFDPCKTTIGQVSYVPLSDIHSTFLLSQGLEWPYTRSLLNQGVNDIKRNIESETCLPGYHGSLGSFVSTFKELTSGHSESMYGNLGLGYSYDADPDMKNLLSCSIPDSHALSHGNFSASRHSAGTVKLELPSLQCPDTNYSNWITCSDAPPHYIHVQSPPGNVSFMPDCASPRSNGLLEALVQESQTINCGKKQPSEKSSCSSAITLSDMMESTTVNFCTAEWEETSDQRSPFSQSVDEHAQITSNSLEEIPPTATSDTKMVVEQDSTISTPDNQSSHCPGFLRPDALLGSNWNLRDSRRTKENSDSFLALQGEDLSSAVVSLDSCPWNSMPSIYQLPEH</sequence>
<feature type="domain" description="HTH myb-type" evidence="9">
    <location>
        <begin position="113"/>
        <end position="165"/>
    </location>
</feature>
<dbReference type="PANTHER" id="PTHR47995">
    <property type="entry name" value="TRANSCRIPTION FACTOR MYB33-RELATED"/>
    <property type="match status" value="1"/>
</dbReference>
<feature type="domain" description="HTH myb-type" evidence="9">
    <location>
        <begin position="166"/>
        <end position="220"/>
    </location>
</feature>
<keyword evidence="5" id="KW-0804">Transcription</keyword>
<name>A0AAV7GYZ6_DENCH</name>
<dbReference type="InterPro" id="IPR017930">
    <property type="entry name" value="Myb_dom"/>
</dbReference>
<feature type="compositionally biased region" description="Polar residues" evidence="7">
    <location>
        <begin position="95"/>
        <end position="108"/>
    </location>
</feature>
<dbReference type="Pfam" id="PF00249">
    <property type="entry name" value="Myb_DNA-binding"/>
    <property type="match status" value="2"/>
</dbReference>
<dbReference type="FunFam" id="1.10.10.60:FF:000001">
    <property type="entry name" value="MYB-related transcription factor"/>
    <property type="match status" value="1"/>
</dbReference>
<feature type="domain" description="Myb-like" evidence="8">
    <location>
        <begin position="166"/>
        <end position="216"/>
    </location>
</feature>
<organism evidence="10 11">
    <name type="scientific">Dendrobium chrysotoxum</name>
    <name type="common">Orchid</name>
    <dbReference type="NCBI Taxonomy" id="161865"/>
    <lineage>
        <taxon>Eukaryota</taxon>
        <taxon>Viridiplantae</taxon>
        <taxon>Streptophyta</taxon>
        <taxon>Embryophyta</taxon>
        <taxon>Tracheophyta</taxon>
        <taxon>Spermatophyta</taxon>
        <taxon>Magnoliopsida</taxon>
        <taxon>Liliopsida</taxon>
        <taxon>Asparagales</taxon>
        <taxon>Orchidaceae</taxon>
        <taxon>Epidendroideae</taxon>
        <taxon>Malaxideae</taxon>
        <taxon>Dendrobiinae</taxon>
        <taxon>Dendrobium</taxon>
    </lineage>
</organism>
<feature type="domain" description="Myb-like" evidence="8">
    <location>
        <begin position="116"/>
        <end position="165"/>
    </location>
</feature>
<accession>A0AAV7GYZ6</accession>
<comment type="subcellular location">
    <subcellularLocation>
        <location evidence="1">Nucleus</location>
    </subcellularLocation>
</comment>
<protein>
    <recommendedName>
        <fullName evidence="12">Transcription factor GAMYB</fullName>
    </recommendedName>
</protein>
<reference evidence="10 11" key="1">
    <citation type="journal article" date="2021" name="Hortic Res">
        <title>Chromosome-scale assembly of the Dendrobium chrysotoxum genome enhances the understanding of orchid evolution.</title>
        <authorList>
            <person name="Zhang Y."/>
            <person name="Zhang G.Q."/>
            <person name="Zhang D."/>
            <person name="Liu X.D."/>
            <person name="Xu X.Y."/>
            <person name="Sun W.H."/>
            <person name="Yu X."/>
            <person name="Zhu X."/>
            <person name="Wang Z.W."/>
            <person name="Zhao X."/>
            <person name="Zhong W.Y."/>
            <person name="Chen H."/>
            <person name="Yin W.L."/>
            <person name="Huang T."/>
            <person name="Niu S.C."/>
            <person name="Liu Z.J."/>
        </authorList>
    </citation>
    <scope>NUCLEOTIDE SEQUENCE [LARGE SCALE GENOMIC DNA]</scope>
    <source>
        <strain evidence="10">Lindl</strain>
    </source>
</reference>
<evidence type="ECO:0000256" key="2">
    <source>
        <dbReference type="ARBA" id="ARBA00022737"/>
    </source>
</evidence>
<dbReference type="GO" id="GO:0005634">
    <property type="term" value="C:nucleus"/>
    <property type="evidence" value="ECO:0007669"/>
    <property type="project" value="UniProtKB-SubCell"/>
</dbReference>
<gene>
    <name evidence="10" type="ORF">IEQ34_009526</name>
</gene>
<dbReference type="SUPFAM" id="SSF46689">
    <property type="entry name" value="Homeodomain-like"/>
    <property type="match status" value="1"/>
</dbReference>
<evidence type="ECO:0000256" key="7">
    <source>
        <dbReference type="SAM" id="MobiDB-lite"/>
    </source>
</evidence>
<dbReference type="GO" id="GO:0003677">
    <property type="term" value="F:DNA binding"/>
    <property type="evidence" value="ECO:0007669"/>
    <property type="project" value="UniProtKB-KW"/>
</dbReference>
<dbReference type="EMBL" id="JAGFBR010000009">
    <property type="protein sequence ID" value="KAH0461951.1"/>
    <property type="molecule type" value="Genomic_DNA"/>
</dbReference>
<evidence type="ECO:0000256" key="6">
    <source>
        <dbReference type="ARBA" id="ARBA00023242"/>
    </source>
</evidence>
<proteinExistence type="predicted"/>
<keyword evidence="2" id="KW-0677">Repeat</keyword>
<dbReference type="PROSITE" id="PS51294">
    <property type="entry name" value="HTH_MYB"/>
    <property type="match status" value="2"/>
</dbReference>
<evidence type="ECO:0000259" key="9">
    <source>
        <dbReference type="PROSITE" id="PS51294"/>
    </source>
</evidence>
<evidence type="ECO:0000313" key="11">
    <source>
        <dbReference type="Proteomes" id="UP000775213"/>
    </source>
</evidence>
<dbReference type="Gene3D" id="1.10.10.60">
    <property type="entry name" value="Homeodomain-like"/>
    <property type="match status" value="2"/>
</dbReference>
<evidence type="ECO:0000256" key="4">
    <source>
        <dbReference type="ARBA" id="ARBA00023125"/>
    </source>
</evidence>
<comment type="caution">
    <text evidence="10">The sequence shown here is derived from an EMBL/GenBank/DDBJ whole genome shotgun (WGS) entry which is preliminary data.</text>
</comment>
<evidence type="ECO:0000256" key="5">
    <source>
        <dbReference type="ARBA" id="ARBA00023163"/>
    </source>
</evidence>
<keyword evidence="4" id="KW-0238">DNA-binding</keyword>
<dbReference type="InterPro" id="IPR001005">
    <property type="entry name" value="SANT/Myb"/>
</dbReference>
<dbReference type="SMART" id="SM00717">
    <property type="entry name" value="SANT"/>
    <property type="match status" value="2"/>
</dbReference>
<evidence type="ECO:0000313" key="10">
    <source>
        <dbReference type="EMBL" id="KAH0461951.1"/>
    </source>
</evidence>
<feature type="region of interest" description="Disordered" evidence="7">
    <location>
        <begin position="85"/>
        <end position="115"/>
    </location>
</feature>
<evidence type="ECO:0000259" key="8">
    <source>
        <dbReference type="PROSITE" id="PS50090"/>
    </source>
</evidence>
<dbReference type="CDD" id="cd00167">
    <property type="entry name" value="SANT"/>
    <property type="match status" value="2"/>
</dbReference>
<dbReference type="Proteomes" id="UP000775213">
    <property type="component" value="Unassembled WGS sequence"/>
</dbReference>
<dbReference type="AlphaFoldDB" id="A0AAV7GYZ6"/>